<keyword evidence="1" id="KW-0436">Ligase</keyword>
<evidence type="ECO:0000256" key="2">
    <source>
        <dbReference type="ARBA" id="ARBA00022741"/>
    </source>
</evidence>
<evidence type="ECO:0000313" key="5">
    <source>
        <dbReference type="EMBL" id="SAK77335.1"/>
    </source>
</evidence>
<dbReference type="RefSeq" id="WP_061126276.1">
    <property type="nucleotide sequence ID" value="NZ_FCOF02000023.1"/>
</dbReference>
<dbReference type="Gene3D" id="3.40.630.30">
    <property type="match status" value="1"/>
</dbReference>
<dbReference type="EMBL" id="FCOF02000023">
    <property type="protein sequence ID" value="SAK77335.1"/>
    <property type="molecule type" value="Genomic_DNA"/>
</dbReference>
<dbReference type="Pfam" id="PF00583">
    <property type="entry name" value="Acetyltransf_1"/>
    <property type="match status" value="1"/>
</dbReference>
<dbReference type="InterPro" id="IPR016102">
    <property type="entry name" value="Succinyl-CoA_synth-like"/>
</dbReference>
<dbReference type="InterPro" id="IPR051538">
    <property type="entry name" value="Acyl-CoA_Synth/Transferase"/>
</dbReference>
<dbReference type="PROSITE" id="PS51186">
    <property type="entry name" value="GNAT"/>
    <property type="match status" value="1"/>
</dbReference>
<dbReference type="Gene3D" id="3.30.470.20">
    <property type="entry name" value="ATP-grasp fold, B domain"/>
    <property type="match status" value="1"/>
</dbReference>
<dbReference type="Gene3D" id="3.40.50.261">
    <property type="entry name" value="Succinyl-CoA synthetase domains"/>
    <property type="match status" value="2"/>
</dbReference>
<comment type="caution">
    <text evidence="5">The sequence shown here is derived from an EMBL/GenBank/DDBJ whole genome shotgun (WGS) entry which is preliminary data.</text>
</comment>
<evidence type="ECO:0000313" key="6">
    <source>
        <dbReference type="Proteomes" id="UP000054870"/>
    </source>
</evidence>
<dbReference type="SUPFAM" id="SSF52210">
    <property type="entry name" value="Succinyl-CoA synthetase domains"/>
    <property type="match status" value="2"/>
</dbReference>
<protein>
    <submittedName>
        <fullName evidence="5">N-acetyltransferase GCN5</fullName>
    </submittedName>
</protein>
<reference evidence="5" key="1">
    <citation type="submission" date="2016-01" db="EMBL/GenBank/DDBJ databases">
        <authorList>
            <person name="Peeters C."/>
        </authorList>
    </citation>
    <scope>NUCLEOTIDE SEQUENCE [LARGE SCALE GENOMIC DNA]</scope>
    <source>
        <strain evidence="5">LMG 29318</strain>
    </source>
</reference>
<sequence>MTVRNLDILFAPKSIAIVGASSRTGSVGEMVWARAACAGFSGSLWPVNPKYRSLGGQPVYADIDALPEAPNVAVLCTRPHTWPDLVERLGRRGTKAVVIVGEATRRIASSTPRQDDLQGSAAGADDWTVRTLAAARPFLVRVVGPGSIGVVTPAIGACLGAPACNVESGGVAWVSGSNALTNGVLGWARARGLGFSRIVALGDEADVDSGDLLDFLASDVSTRAILLAIETVRSARKFMSAARAAARNKPVLVLRTGRDDPFDRLYGAAFRRAGLVRVDSLDDLLDEIETLGIGRVAASDVATVVTSDGGVAALAQDAFGAAGDDLAQWPTAARDAIATALPRARAGNPLLLGDAATSADFGAALEALASHRETGTVFVVHAPTHSAPVAEVARTLIAERRHAYRGLLACFFGCVDAATRDELHANGIPVHTTPHRLARGFARLVDFRQGRELLMQTPDGLPADVPDDIDAAQRDIRSALGSGITELNGDHAARVLARFGITAKPGPPDSLTSDAVEIQTRMLNHRVFGPVFEFKAEGALGLADALHEFALPPLNPVLARDLVMRSPRSRELPTDTLLNSLTALSQLVCYIEEIVALRLVLRVTRDSVAVHEPLLTLGAHRKPLAIVPYPRRLEETLDWRGMRVTVRPIRPEDEEAHAAFVAANTAEDLRLRFFGAVRSFDHSQLARMTQIDYDREMALIVTRANGEGVGETLGVARAIADPDNETAEFAVAARSDMKGKGLGKLLLSRIIEYAKNRGTRWLIGEALRENAGMIALARNTGFELTKTEDPGVVGFRLRLCETPSPTSRGANVD</sequence>
<dbReference type="SMART" id="SM00881">
    <property type="entry name" value="CoA_binding"/>
    <property type="match status" value="1"/>
</dbReference>
<dbReference type="InterPro" id="IPR032875">
    <property type="entry name" value="Succ_CoA_lig_flav_dom"/>
</dbReference>
<keyword evidence="3" id="KW-0067">ATP-binding</keyword>
<dbReference type="Gene3D" id="3.40.50.720">
    <property type="entry name" value="NAD(P)-binding Rossmann-like Domain"/>
    <property type="match status" value="1"/>
</dbReference>
<dbReference type="Pfam" id="PF13380">
    <property type="entry name" value="CoA_binding_2"/>
    <property type="match status" value="1"/>
</dbReference>
<dbReference type="SUPFAM" id="SSF55729">
    <property type="entry name" value="Acyl-CoA N-acyltransferases (Nat)"/>
    <property type="match status" value="1"/>
</dbReference>
<accession>A0A158C4R4</accession>
<dbReference type="Proteomes" id="UP000054870">
    <property type="component" value="Unassembled WGS sequence"/>
</dbReference>
<keyword evidence="2" id="KW-0547">Nucleotide-binding</keyword>
<evidence type="ECO:0000256" key="1">
    <source>
        <dbReference type="ARBA" id="ARBA00022598"/>
    </source>
</evidence>
<feature type="domain" description="N-acetyltransferase" evidence="4">
    <location>
        <begin position="644"/>
        <end position="800"/>
    </location>
</feature>
<dbReference type="AlphaFoldDB" id="A0A158C4R4"/>
<dbReference type="SUPFAM" id="SSF51735">
    <property type="entry name" value="NAD(P)-binding Rossmann-fold domains"/>
    <property type="match status" value="1"/>
</dbReference>
<gene>
    <name evidence="5" type="ORF">AWB75_04509</name>
</gene>
<dbReference type="GO" id="GO:0016874">
    <property type="term" value="F:ligase activity"/>
    <property type="evidence" value="ECO:0007669"/>
    <property type="project" value="UniProtKB-KW"/>
</dbReference>
<name>A0A158C4R4_9BURK</name>
<dbReference type="GO" id="GO:0005524">
    <property type="term" value="F:ATP binding"/>
    <property type="evidence" value="ECO:0007669"/>
    <property type="project" value="UniProtKB-KW"/>
</dbReference>
<dbReference type="GO" id="GO:0016747">
    <property type="term" value="F:acyltransferase activity, transferring groups other than amino-acyl groups"/>
    <property type="evidence" value="ECO:0007669"/>
    <property type="project" value="InterPro"/>
</dbReference>
<dbReference type="InterPro" id="IPR003781">
    <property type="entry name" value="CoA-bd"/>
</dbReference>
<dbReference type="PANTHER" id="PTHR43334">
    <property type="entry name" value="ACETATE--COA LIGASE [ADP-FORMING]"/>
    <property type="match status" value="1"/>
</dbReference>
<dbReference type="InterPro" id="IPR036291">
    <property type="entry name" value="NAD(P)-bd_dom_sf"/>
</dbReference>
<dbReference type="OrthoDB" id="9807426at2"/>
<evidence type="ECO:0000259" key="4">
    <source>
        <dbReference type="PROSITE" id="PS51186"/>
    </source>
</evidence>
<dbReference type="InterPro" id="IPR016181">
    <property type="entry name" value="Acyl_CoA_acyltransferase"/>
</dbReference>
<keyword evidence="6" id="KW-1185">Reference proteome</keyword>
<dbReference type="PANTHER" id="PTHR43334:SF1">
    <property type="entry name" value="3-HYDROXYPROPIONATE--COA LIGASE [ADP-FORMING]"/>
    <property type="match status" value="1"/>
</dbReference>
<organism evidence="5 6">
    <name type="scientific">Caballeronia catudaia</name>
    <dbReference type="NCBI Taxonomy" id="1777136"/>
    <lineage>
        <taxon>Bacteria</taxon>
        <taxon>Pseudomonadati</taxon>
        <taxon>Pseudomonadota</taxon>
        <taxon>Betaproteobacteria</taxon>
        <taxon>Burkholderiales</taxon>
        <taxon>Burkholderiaceae</taxon>
        <taxon>Caballeronia</taxon>
    </lineage>
</organism>
<proteinExistence type="predicted"/>
<evidence type="ECO:0000256" key="3">
    <source>
        <dbReference type="ARBA" id="ARBA00022840"/>
    </source>
</evidence>
<dbReference type="InterPro" id="IPR000182">
    <property type="entry name" value="GNAT_dom"/>
</dbReference>
<dbReference type="Pfam" id="PF13607">
    <property type="entry name" value="Succ_CoA_lig"/>
    <property type="match status" value="1"/>
</dbReference>